<dbReference type="AlphaFoldDB" id="A0A0F9F0W3"/>
<organism evidence="1">
    <name type="scientific">marine sediment metagenome</name>
    <dbReference type="NCBI Taxonomy" id="412755"/>
    <lineage>
        <taxon>unclassified sequences</taxon>
        <taxon>metagenomes</taxon>
        <taxon>ecological metagenomes</taxon>
    </lineage>
</organism>
<evidence type="ECO:0000313" key="1">
    <source>
        <dbReference type="EMBL" id="KKL72101.1"/>
    </source>
</evidence>
<gene>
    <name evidence="1" type="ORF">LCGC14_2088290</name>
</gene>
<sequence length="57" mass="6732">MKTILHPIKAIQACIRWPGVKRARAKKAKVVWLKRERLSLLEASQRVAEEIKRLEKR</sequence>
<protein>
    <submittedName>
        <fullName evidence="1">Uncharacterized protein</fullName>
    </submittedName>
</protein>
<proteinExistence type="predicted"/>
<reference evidence="1" key="1">
    <citation type="journal article" date="2015" name="Nature">
        <title>Complex archaea that bridge the gap between prokaryotes and eukaryotes.</title>
        <authorList>
            <person name="Spang A."/>
            <person name="Saw J.H."/>
            <person name="Jorgensen S.L."/>
            <person name="Zaremba-Niedzwiedzka K."/>
            <person name="Martijn J."/>
            <person name="Lind A.E."/>
            <person name="van Eijk R."/>
            <person name="Schleper C."/>
            <person name="Guy L."/>
            <person name="Ettema T.J."/>
        </authorList>
    </citation>
    <scope>NUCLEOTIDE SEQUENCE</scope>
</reference>
<dbReference type="EMBL" id="LAZR01025377">
    <property type="protein sequence ID" value="KKL72101.1"/>
    <property type="molecule type" value="Genomic_DNA"/>
</dbReference>
<name>A0A0F9F0W3_9ZZZZ</name>
<accession>A0A0F9F0W3</accession>
<comment type="caution">
    <text evidence="1">The sequence shown here is derived from an EMBL/GenBank/DDBJ whole genome shotgun (WGS) entry which is preliminary data.</text>
</comment>